<dbReference type="AlphaFoldDB" id="A0A6J8AJ26"/>
<dbReference type="OrthoDB" id="8886319at2759"/>
<feature type="coiled-coil region" evidence="1">
    <location>
        <begin position="490"/>
        <end position="528"/>
    </location>
</feature>
<feature type="signal peptide" evidence="3">
    <location>
        <begin position="1"/>
        <end position="19"/>
    </location>
</feature>
<evidence type="ECO:0000313" key="4">
    <source>
        <dbReference type="EMBL" id="CAC5367822.1"/>
    </source>
</evidence>
<evidence type="ECO:0000313" key="5">
    <source>
        <dbReference type="Proteomes" id="UP000507470"/>
    </source>
</evidence>
<feature type="region of interest" description="Disordered" evidence="2">
    <location>
        <begin position="358"/>
        <end position="403"/>
    </location>
</feature>
<accession>A0A6J8AJ26</accession>
<keyword evidence="5" id="KW-1185">Reference proteome</keyword>
<feature type="chain" id="PRO_5026898985" evidence="3">
    <location>
        <begin position="20"/>
        <end position="528"/>
    </location>
</feature>
<protein>
    <submittedName>
        <fullName evidence="4">Uncharacterized protein</fullName>
    </submittedName>
</protein>
<proteinExistence type="predicted"/>
<dbReference type="Proteomes" id="UP000507470">
    <property type="component" value="Unassembled WGS sequence"/>
</dbReference>
<evidence type="ECO:0000256" key="1">
    <source>
        <dbReference type="SAM" id="Coils"/>
    </source>
</evidence>
<feature type="region of interest" description="Disordered" evidence="2">
    <location>
        <begin position="174"/>
        <end position="194"/>
    </location>
</feature>
<organism evidence="4 5">
    <name type="scientific">Mytilus coruscus</name>
    <name type="common">Sea mussel</name>
    <dbReference type="NCBI Taxonomy" id="42192"/>
    <lineage>
        <taxon>Eukaryota</taxon>
        <taxon>Metazoa</taxon>
        <taxon>Spiralia</taxon>
        <taxon>Lophotrochozoa</taxon>
        <taxon>Mollusca</taxon>
        <taxon>Bivalvia</taxon>
        <taxon>Autobranchia</taxon>
        <taxon>Pteriomorphia</taxon>
        <taxon>Mytilida</taxon>
        <taxon>Mytiloidea</taxon>
        <taxon>Mytilidae</taxon>
        <taxon>Mytilinae</taxon>
        <taxon>Mytilus</taxon>
    </lineage>
</organism>
<dbReference type="EMBL" id="CACVKT020001389">
    <property type="protein sequence ID" value="CAC5367822.1"/>
    <property type="molecule type" value="Genomic_DNA"/>
</dbReference>
<keyword evidence="1" id="KW-0175">Coiled coil</keyword>
<keyword evidence="3" id="KW-0732">Signal</keyword>
<sequence length="528" mass="62708">MIILKCNCALALVLEVVNILQWNLRLHKKTLKETHIFEVLKYPKYQHNRENVEQENIDDSFPSDVADQAEDIVEYEHRQITENVEQESIDDNFPREFASDVEDDLENEHQHYTENVEQENVEQEYVDDNFSREKADEAEDDLEHEHQQNTENVEQENVDDYFPREIADGLEDDLENGTDEAESSSDYETDDEQSFYEQFEDWDELTDADQSNTKRFLDENYTVEELQLTFNKYSAEKGRRPNVGQFRKFILRSPGMPKKRKSLVDMSKTLEEKKTEASELKMKLRDTRNFMVKQTSVLHNFNQELYKSRECVDKLNDQNEKVHHKNQELLQANTHMLQMYMLLQRDCNLLLDKTKEKDQTISDLSKQNTDQDDSIKSLTKQNNDQDDSIKSLTKQNNDQDDSIKSLKMENTKLQEKILNQGEVNFDLMKEKKLFEEENTAMIVKYTDLKKMNVKQKIELEENMEKDRNLKKQKLIYDELKSELCDTNSRLETVEKELTNKNLEINRIELKQQEEIKQLQTQVAELKEM</sequence>
<evidence type="ECO:0000256" key="3">
    <source>
        <dbReference type="SAM" id="SignalP"/>
    </source>
</evidence>
<name>A0A6J8AJ26_MYTCO</name>
<gene>
    <name evidence="4" type="ORF">MCOR_7588</name>
</gene>
<evidence type="ECO:0000256" key="2">
    <source>
        <dbReference type="SAM" id="MobiDB-lite"/>
    </source>
</evidence>
<reference evidence="4 5" key="1">
    <citation type="submission" date="2020-06" db="EMBL/GenBank/DDBJ databases">
        <authorList>
            <person name="Li R."/>
            <person name="Bekaert M."/>
        </authorList>
    </citation>
    <scope>NUCLEOTIDE SEQUENCE [LARGE SCALE GENOMIC DNA]</scope>
    <source>
        <strain evidence="5">wild</strain>
    </source>
</reference>
<feature type="region of interest" description="Disordered" evidence="2">
    <location>
        <begin position="135"/>
        <end position="161"/>
    </location>
</feature>